<dbReference type="EMBL" id="GBRH01217339">
    <property type="protein sequence ID" value="JAD80556.1"/>
    <property type="molecule type" value="Transcribed_RNA"/>
</dbReference>
<reference evidence="1" key="1">
    <citation type="submission" date="2014-09" db="EMBL/GenBank/DDBJ databases">
        <authorList>
            <person name="Magalhaes I.L.F."/>
            <person name="Oliveira U."/>
            <person name="Santos F.R."/>
            <person name="Vidigal T.H.D.A."/>
            <person name="Brescovit A.D."/>
            <person name="Santos A.J."/>
        </authorList>
    </citation>
    <scope>NUCLEOTIDE SEQUENCE</scope>
    <source>
        <tissue evidence="1">Shoot tissue taken approximately 20 cm above the soil surface</tissue>
    </source>
</reference>
<accession>A0A0A9CYA1</accession>
<name>A0A0A9CYA1_ARUDO</name>
<dbReference type="AlphaFoldDB" id="A0A0A9CYA1"/>
<organism evidence="1">
    <name type="scientific">Arundo donax</name>
    <name type="common">Giant reed</name>
    <name type="synonym">Donax arundinaceus</name>
    <dbReference type="NCBI Taxonomy" id="35708"/>
    <lineage>
        <taxon>Eukaryota</taxon>
        <taxon>Viridiplantae</taxon>
        <taxon>Streptophyta</taxon>
        <taxon>Embryophyta</taxon>
        <taxon>Tracheophyta</taxon>
        <taxon>Spermatophyta</taxon>
        <taxon>Magnoliopsida</taxon>
        <taxon>Liliopsida</taxon>
        <taxon>Poales</taxon>
        <taxon>Poaceae</taxon>
        <taxon>PACMAD clade</taxon>
        <taxon>Arundinoideae</taxon>
        <taxon>Arundineae</taxon>
        <taxon>Arundo</taxon>
    </lineage>
</organism>
<proteinExistence type="predicted"/>
<reference evidence="1" key="2">
    <citation type="journal article" date="2015" name="Data Brief">
        <title>Shoot transcriptome of the giant reed, Arundo donax.</title>
        <authorList>
            <person name="Barrero R.A."/>
            <person name="Guerrero F.D."/>
            <person name="Moolhuijzen P."/>
            <person name="Goolsby J.A."/>
            <person name="Tidwell J."/>
            <person name="Bellgard S.E."/>
            <person name="Bellgard M.I."/>
        </authorList>
    </citation>
    <scope>NUCLEOTIDE SEQUENCE</scope>
    <source>
        <tissue evidence="1">Shoot tissue taken approximately 20 cm above the soil surface</tissue>
    </source>
</reference>
<evidence type="ECO:0000313" key="1">
    <source>
        <dbReference type="EMBL" id="JAD80556.1"/>
    </source>
</evidence>
<sequence>MFGLMEGGANITMCVSAGGHALLSNEYELLVQQKPHEDAPPVASNRWCVLTVLCLVDLLIGASSYG</sequence>
<protein>
    <submittedName>
        <fullName evidence="1">Uncharacterized protein</fullName>
    </submittedName>
</protein>